<dbReference type="Pfam" id="PF24924">
    <property type="entry name" value="DUF7745"/>
    <property type="match status" value="1"/>
</dbReference>
<reference evidence="2 3" key="1">
    <citation type="submission" date="2017-11" db="EMBL/GenBank/DDBJ databases">
        <title>De-novo sequencing of pomegranate (Punica granatum L.) genome.</title>
        <authorList>
            <person name="Akparov Z."/>
            <person name="Amiraslanov A."/>
            <person name="Hajiyeva S."/>
            <person name="Abbasov M."/>
            <person name="Kaur K."/>
            <person name="Hamwieh A."/>
            <person name="Solovyev V."/>
            <person name="Salamov A."/>
            <person name="Braich B."/>
            <person name="Kosarev P."/>
            <person name="Mahmoud A."/>
            <person name="Hajiyev E."/>
            <person name="Babayeva S."/>
            <person name="Izzatullayeva V."/>
            <person name="Mammadov A."/>
            <person name="Mammadov A."/>
            <person name="Sharifova S."/>
            <person name="Ojaghi J."/>
            <person name="Eynullazada K."/>
            <person name="Bayramov B."/>
            <person name="Abdulazimova A."/>
            <person name="Shahmuradov I."/>
        </authorList>
    </citation>
    <scope>NUCLEOTIDE SEQUENCE [LARGE SCALE GENOMIC DNA]</scope>
    <source>
        <strain evidence="3">cv. AG2017</strain>
        <tissue evidence="2">Leaf</tissue>
    </source>
</reference>
<accession>A0A2I0HYL2</accession>
<protein>
    <recommendedName>
        <fullName evidence="1">DUF7745 domain-containing protein</fullName>
    </recommendedName>
</protein>
<evidence type="ECO:0000313" key="3">
    <source>
        <dbReference type="Proteomes" id="UP000233551"/>
    </source>
</evidence>
<organism evidence="2 3">
    <name type="scientific">Punica granatum</name>
    <name type="common">Pomegranate</name>
    <dbReference type="NCBI Taxonomy" id="22663"/>
    <lineage>
        <taxon>Eukaryota</taxon>
        <taxon>Viridiplantae</taxon>
        <taxon>Streptophyta</taxon>
        <taxon>Embryophyta</taxon>
        <taxon>Tracheophyta</taxon>
        <taxon>Spermatophyta</taxon>
        <taxon>Magnoliopsida</taxon>
        <taxon>eudicotyledons</taxon>
        <taxon>Gunneridae</taxon>
        <taxon>Pentapetalae</taxon>
        <taxon>rosids</taxon>
        <taxon>malvids</taxon>
        <taxon>Myrtales</taxon>
        <taxon>Lythraceae</taxon>
        <taxon>Punica</taxon>
    </lineage>
</organism>
<keyword evidence="3" id="KW-1185">Reference proteome</keyword>
<dbReference type="PANTHER" id="PTHR48200:SF1">
    <property type="entry name" value="AMINOTRANSFERASE-LIKE PLANT MOBILE DOMAIN-CONTAINING PROTEIN"/>
    <property type="match status" value="1"/>
</dbReference>
<evidence type="ECO:0000313" key="2">
    <source>
        <dbReference type="EMBL" id="PKI36777.1"/>
    </source>
</evidence>
<dbReference type="AlphaFoldDB" id="A0A2I0HYL2"/>
<dbReference type="Proteomes" id="UP000233551">
    <property type="component" value="Unassembled WGS sequence"/>
</dbReference>
<dbReference type="EMBL" id="PGOL01004675">
    <property type="protein sequence ID" value="PKI36777.1"/>
    <property type="molecule type" value="Genomic_DNA"/>
</dbReference>
<evidence type="ECO:0000259" key="1">
    <source>
        <dbReference type="Pfam" id="PF24924"/>
    </source>
</evidence>
<gene>
    <name evidence="2" type="ORF">CRG98_042823</name>
</gene>
<proteinExistence type="predicted"/>
<sequence length="491" mass="55932">MDRSTLGLRLESLTPPRREISRIWRALRSVDRAFIRLILGDVAMLAESPIDRTFLRTAVEFWDPQHAVFNFQGTGLTPTVEDQLSVFLGISTEEVPRELHQGWDHGVRITWLLDWTHLQALRPTVESYQHNTYHGFLLLIFGTLLFPHASNLIDKALAQVVLQAVEGHSCVETLLAETIRSLDYVREVRRDRMRGSLHLLQIWFLAHIGPFCSSHPFFYITDDCLMIARLLPMFRPPECSFSERRQFLEDLTPTQFLWAARWNPGGPMIMGLIRQLGGLRDIPTEASRLVYRILWADSASSVVERFLQVREIRQLWDTSVIQNLYFPEHPTDEEQTFSATSAYVAQFYSQDLVPVHRPRTAPIPQVPPAVASEAESSAQGAMRMELQSIREKRDRLRCVLVDTRAELADYRELQRELAQTCARSNNNRTYTLMDTESEEVSFAAMTHVPVIDLVSDPLLPPPAPTAIPLPLAAFLSVDSAVHVTSPLAMPM</sequence>
<comment type="caution">
    <text evidence="2">The sequence shown here is derived from an EMBL/GenBank/DDBJ whole genome shotgun (WGS) entry which is preliminary data.</text>
</comment>
<dbReference type="PANTHER" id="PTHR48200">
    <property type="entry name" value="PROTEIN, PUTATIVE-RELATED"/>
    <property type="match status" value="1"/>
</dbReference>
<feature type="domain" description="DUF7745" evidence="1">
    <location>
        <begin position="127"/>
        <end position="208"/>
    </location>
</feature>
<dbReference type="InterPro" id="IPR056647">
    <property type="entry name" value="DUF7745"/>
</dbReference>
<name>A0A2I0HYL2_PUNGR</name>